<evidence type="ECO:0000313" key="2">
    <source>
        <dbReference type="EMBL" id="EHK19671.1"/>
    </source>
</evidence>
<sequence>MGLFWASSIGFCPVTQTAAGGRRFDAAFSISPWSVPCNSSVSMRLRTVRAFDKVLAAVAMVEPLRRWREREGQTQPSSAQLRTVRLVACTSTRTWRQGDGLAPKWLPWSSQESVAWASGTGFFTGAGRRHLVGASTASNGIAWKGPLAFAVSSDRPALANHPRPHGFAHSLAGPPESTTPVPGSSGGLTG</sequence>
<evidence type="ECO:0000256" key="1">
    <source>
        <dbReference type="SAM" id="MobiDB-lite"/>
    </source>
</evidence>
<dbReference type="RefSeq" id="XP_013953867.1">
    <property type="nucleotide sequence ID" value="XM_014098392.1"/>
</dbReference>
<dbReference type="InParanoid" id="G9N1P2"/>
<evidence type="ECO:0000313" key="3">
    <source>
        <dbReference type="Proteomes" id="UP000007115"/>
    </source>
</evidence>
<protein>
    <submittedName>
        <fullName evidence="2">Uncharacterized protein</fullName>
    </submittedName>
</protein>
<gene>
    <name evidence="2" type="ORF">TRIVIDRAFT_203765</name>
</gene>
<proteinExistence type="predicted"/>
<feature type="region of interest" description="Disordered" evidence="1">
    <location>
        <begin position="160"/>
        <end position="190"/>
    </location>
</feature>
<organism evidence="2 3">
    <name type="scientific">Hypocrea virens (strain Gv29-8 / FGSC 10586)</name>
    <name type="common">Gliocladium virens</name>
    <name type="synonym">Trichoderma virens</name>
    <dbReference type="NCBI Taxonomy" id="413071"/>
    <lineage>
        <taxon>Eukaryota</taxon>
        <taxon>Fungi</taxon>
        <taxon>Dikarya</taxon>
        <taxon>Ascomycota</taxon>
        <taxon>Pezizomycotina</taxon>
        <taxon>Sordariomycetes</taxon>
        <taxon>Hypocreomycetidae</taxon>
        <taxon>Hypocreales</taxon>
        <taxon>Hypocreaceae</taxon>
        <taxon>Trichoderma</taxon>
    </lineage>
</organism>
<dbReference type="Proteomes" id="UP000007115">
    <property type="component" value="Unassembled WGS sequence"/>
</dbReference>
<comment type="caution">
    <text evidence="2">The sequence shown here is derived from an EMBL/GenBank/DDBJ whole genome shotgun (WGS) entry which is preliminary data.</text>
</comment>
<reference evidence="2 3" key="1">
    <citation type="journal article" date="2011" name="Genome Biol.">
        <title>Comparative genome sequence analysis underscores mycoparasitism as the ancestral life style of Trichoderma.</title>
        <authorList>
            <person name="Kubicek C.P."/>
            <person name="Herrera-Estrella A."/>
            <person name="Seidl-Seiboth V."/>
            <person name="Martinez D.A."/>
            <person name="Druzhinina I.S."/>
            <person name="Thon M."/>
            <person name="Zeilinger S."/>
            <person name="Casas-Flores S."/>
            <person name="Horwitz B.A."/>
            <person name="Mukherjee P.K."/>
            <person name="Mukherjee M."/>
            <person name="Kredics L."/>
            <person name="Alcaraz L.D."/>
            <person name="Aerts A."/>
            <person name="Antal Z."/>
            <person name="Atanasova L."/>
            <person name="Cervantes-Badillo M.G."/>
            <person name="Challacombe J."/>
            <person name="Chertkov O."/>
            <person name="McCluskey K."/>
            <person name="Coulpier F."/>
            <person name="Deshpande N."/>
            <person name="von Doehren H."/>
            <person name="Ebbole D.J."/>
            <person name="Esquivel-Naranjo E.U."/>
            <person name="Fekete E."/>
            <person name="Flipphi M."/>
            <person name="Glaser F."/>
            <person name="Gomez-Rodriguez E.Y."/>
            <person name="Gruber S."/>
            <person name="Han C."/>
            <person name="Henrissat B."/>
            <person name="Hermosa R."/>
            <person name="Hernandez-Onate M."/>
            <person name="Karaffa L."/>
            <person name="Kosti I."/>
            <person name="Le Crom S."/>
            <person name="Lindquist E."/>
            <person name="Lucas S."/>
            <person name="Luebeck M."/>
            <person name="Luebeck P.S."/>
            <person name="Margeot A."/>
            <person name="Metz B."/>
            <person name="Misra M."/>
            <person name="Nevalainen H."/>
            <person name="Omann M."/>
            <person name="Packer N."/>
            <person name="Perrone G."/>
            <person name="Uresti-Rivera E.E."/>
            <person name="Salamov A."/>
            <person name="Schmoll M."/>
            <person name="Seiboth B."/>
            <person name="Shapiro H."/>
            <person name="Sukno S."/>
            <person name="Tamayo-Ramos J.A."/>
            <person name="Tisch D."/>
            <person name="Wiest A."/>
            <person name="Wilkinson H.H."/>
            <person name="Zhang M."/>
            <person name="Coutinho P.M."/>
            <person name="Kenerley C.M."/>
            <person name="Monte E."/>
            <person name="Baker S.E."/>
            <person name="Grigoriev I.V."/>
        </authorList>
    </citation>
    <scope>NUCLEOTIDE SEQUENCE [LARGE SCALE GENOMIC DNA]</scope>
    <source>
        <strain evidence="3">Gv29-8 / FGSC 10586</strain>
    </source>
</reference>
<dbReference type="AlphaFoldDB" id="G9N1P2"/>
<dbReference type="HOGENOM" id="CLU_1428179_0_0_1"/>
<accession>G9N1P2</accession>
<dbReference type="EMBL" id="ABDF02000083">
    <property type="protein sequence ID" value="EHK19671.1"/>
    <property type="molecule type" value="Genomic_DNA"/>
</dbReference>
<dbReference type="VEuPathDB" id="FungiDB:TRIVIDRAFT_203765"/>
<dbReference type="GeneID" id="25790268"/>
<keyword evidence="3" id="KW-1185">Reference proteome</keyword>
<name>G9N1P2_HYPVG</name>